<protein>
    <recommendedName>
        <fullName evidence="3">DNA (cytosine-5-)-methyltransferase</fullName>
    </recommendedName>
</protein>
<reference evidence="1 2" key="1">
    <citation type="submission" date="2017-05" db="EMBL/GenBank/DDBJ databases">
        <authorList>
            <person name="Varghese N."/>
            <person name="Submissions S."/>
        </authorList>
    </citation>
    <scope>NUCLEOTIDE SEQUENCE [LARGE SCALE GENOMIC DNA]</scope>
    <source>
        <strain evidence="1 2">DSM 25457</strain>
    </source>
</reference>
<dbReference type="RefSeq" id="WP_283430833.1">
    <property type="nucleotide sequence ID" value="NZ_FXUG01000001.1"/>
</dbReference>
<dbReference type="EMBL" id="FXUG01000001">
    <property type="protein sequence ID" value="SMP41593.1"/>
    <property type="molecule type" value="Genomic_DNA"/>
</dbReference>
<keyword evidence="2" id="KW-1185">Reference proteome</keyword>
<comment type="caution">
    <text evidence="1">The sequence shown here is derived from an EMBL/GenBank/DDBJ whole genome shotgun (WGS) entry which is preliminary data.</text>
</comment>
<evidence type="ECO:0008006" key="3">
    <source>
        <dbReference type="Google" id="ProtNLM"/>
    </source>
</evidence>
<evidence type="ECO:0000313" key="2">
    <source>
        <dbReference type="Proteomes" id="UP001158067"/>
    </source>
</evidence>
<name>A0ABY1PSJ4_9BACT</name>
<dbReference type="Proteomes" id="UP001158067">
    <property type="component" value="Unassembled WGS sequence"/>
</dbReference>
<sequence length="141" mass="15945">MAVPQTLAEAIEREAARQSAVQSARVVSEPKQPEQWHRSGRLDEVHSLEWHWLLCPEEACRIVGFPQEHYMPANLNNQEPAYLPTPEQIARIAFAIRTGLVVIRGATGERKLMKEATTEDRYESAGTLPEDGFVMPPWLRG</sequence>
<accession>A0ABY1PSJ4</accession>
<organism evidence="1 2">
    <name type="scientific">Neorhodopirellula lusitana</name>
    <dbReference type="NCBI Taxonomy" id="445327"/>
    <lineage>
        <taxon>Bacteria</taxon>
        <taxon>Pseudomonadati</taxon>
        <taxon>Planctomycetota</taxon>
        <taxon>Planctomycetia</taxon>
        <taxon>Pirellulales</taxon>
        <taxon>Pirellulaceae</taxon>
        <taxon>Neorhodopirellula</taxon>
    </lineage>
</organism>
<evidence type="ECO:0000313" key="1">
    <source>
        <dbReference type="EMBL" id="SMP41593.1"/>
    </source>
</evidence>
<proteinExistence type="predicted"/>
<gene>
    <name evidence="1" type="ORF">SAMN06265222_101616</name>
</gene>